<keyword evidence="2" id="KW-0413">Isomerase</keyword>
<evidence type="ECO:0000256" key="3">
    <source>
        <dbReference type="ARBA" id="ARBA00023277"/>
    </source>
</evidence>
<dbReference type="GO" id="GO:0006006">
    <property type="term" value="P:glucose metabolic process"/>
    <property type="evidence" value="ECO:0007669"/>
    <property type="project" value="TreeGrafter"/>
</dbReference>
<dbReference type="Pfam" id="PF01263">
    <property type="entry name" value="Aldose_epim"/>
    <property type="match status" value="1"/>
</dbReference>
<dbReference type="PANTHER" id="PTHR10091:SF49">
    <property type="entry name" value="ALDOSE 1-EPIMERASE"/>
    <property type="match status" value="1"/>
</dbReference>
<protein>
    <submittedName>
        <fullName evidence="5">Aldose 1-epimerase</fullName>
    </submittedName>
</protein>
<dbReference type="GO" id="GO:0004034">
    <property type="term" value="F:aldose 1-epimerase activity"/>
    <property type="evidence" value="ECO:0007669"/>
    <property type="project" value="TreeGrafter"/>
</dbReference>
<dbReference type="RefSeq" id="WP_091845549.1">
    <property type="nucleotide sequence ID" value="NZ_FOCM01000004.1"/>
</dbReference>
<dbReference type="Gene3D" id="2.70.98.10">
    <property type="match status" value="1"/>
</dbReference>
<evidence type="ECO:0000256" key="2">
    <source>
        <dbReference type="ARBA" id="ARBA00023235"/>
    </source>
</evidence>
<gene>
    <name evidence="5" type="ORF">SAMN04488011_104348</name>
</gene>
<organism evidence="5 6">
    <name type="scientific">Palleronia pelagia</name>
    <dbReference type="NCBI Taxonomy" id="387096"/>
    <lineage>
        <taxon>Bacteria</taxon>
        <taxon>Pseudomonadati</taxon>
        <taxon>Pseudomonadota</taxon>
        <taxon>Alphaproteobacteria</taxon>
        <taxon>Rhodobacterales</taxon>
        <taxon>Roseobacteraceae</taxon>
        <taxon>Palleronia</taxon>
    </lineage>
</organism>
<sequence length="332" mass="36241">MIERFGTLPDGRTVERITLRNDALTVRILTLGALIQDVRLAGVDFSLTLGSPDLSAYTRICTHFGAVMGPVANRIGGAKATLDGTEYRLDANQDDRHTLHGGAAATHTQVWEVVDQDDTEATLALSLPDGAGGFPGNRRIEVEYALDGATLRVTFRGATDAPTWMNLASHGYWTMQPPEGWSGQRLQVLADRYLPTDGDDLPTGEIAEVAGTPYDFREGVTLDLDTTPRLDHNFCLADAPRGLIPALRLSAPDSPSLEIATTAPGMQVFDMHKFAVEEETNHGQPYPRRAAMAFEPQHWPDAPNNPGFPSVELRPGAVYSQTTEYRFDRAAR</sequence>
<dbReference type="InterPro" id="IPR011013">
    <property type="entry name" value="Gal_mutarotase_sf_dom"/>
</dbReference>
<dbReference type="SUPFAM" id="SSF74650">
    <property type="entry name" value="Galactose mutarotase-like"/>
    <property type="match status" value="1"/>
</dbReference>
<evidence type="ECO:0000313" key="5">
    <source>
        <dbReference type="EMBL" id="SEN52432.1"/>
    </source>
</evidence>
<dbReference type="OrthoDB" id="9779408at2"/>
<accession>A0A1H8H813</accession>
<dbReference type="InterPro" id="IPR014718">
    <property type="entry name" value="GH-type_carb-bd"/>
</dbReference>
<comment type="similarity">
    <text evidence="1">Belongs to the aldose epimerase family.</text>
</comment>
<feature type="region of interest" description="Disordered" evidence="4">
    <location>
        <begin position="296"/>
        <end position="315"/>
    </location>
</feature>
<name>A0A1H8H813_9RHOB</name>
<evidence type="ECO:0000256" key="4">
    <source>
        <dbReference type="SAM" id="MobiDB-lite"/>
    </source>
</evidence>
<evidence type="ECO:0000313" key="6">
    <source>
        <dbReference type="Proteomes" id="UP000199372"/>
    </source>
</evidence>
<keyword evidence="6" id="KW-1185">Reference proteome</keyword>
<dbReference type="PANTHER" id="PTHR10091">
    <property type="entry name" value="ALDOSE-1-EPIMERASE"/>
    <property type="match status" value="1"/>
</dbReference>
<dbReference type="InterPro" id="IPR047215">
    <property type="entry name" value="Galactose_mutarotase-like"/>
</dbReference>
<dbReference type="GO" id="GO:0030246">
    <property type="term" value="F:carbohydrate binding"/>
    <property type="evidence" value="ECO:0007669"/>
    <property type="project" value="InterPro"/>
</dbReference>
<dbReference type="EMBL" id="FOCM01000004">
    <property type="protein sequence ID" value="SEN52432.1"/>
    <property type="molecule type" value="Genomic_DNA"/>
</dbReference>
<dbReference type="GO" id="GO:0033499">
    <property type="term" value="P:galactose catabolic process via UDP-galactose, Leloir pathway"/>
    <property type="evidence" value="ECO:0007669"/>
    <property type="project" value="TreeGrafter"/>
</dbReference>
<proteinExistence type="inferred from homology"/>
<evidence type="ECO:0000256" key="1">
    <source>
        <dbReference type="ARBA" id="ARBA00006206"/>
    </source>
</evidence>
<dbReference type="InterPro" id="IPR008183">
    <property type="entry name" value="Aldose_1/G6P_1-epimerase"/>
</dbReference>
<reference evidence="6" key="1">
    <citation type="submission" date="2016-10" db="EMBL/GenBank/DDBJ databases">
        <authorList>
            <person name="Varghese N."/>
            <person name="Submissions S."/>
        </authorList>
    </citation>
    <scope>NUCLEOTIDE SEQUENCE [LARGE SCALE GENOMIC DNA]</scope>
    <source>
        <strain evidence="6">DSM 26893</strain>
    </source>
</reference>
<dbReference type="Proteomes" id="UP000199372">
    <property type="component" value="Unassembled WGS sequence"/>
</dbReference>
<dbReference type="AlphaFoldDB" id="A0A1H8H813"/>
<dbReference type="CDD" id="cd09019">
    <property type="entry name" value="galactose_mutarotase_like"/>
    <property type="match status" value="1"/>
</dbReference>
<keyword evidence="3" id="KW-0119">Carbohydrate metabolism</keyword>